<reference evidence="3" key="1">
    <citation type="submission" date="2022-11" db="UniProtKB">
        <authorList>
            <consortium name="WormBaseParasite"/>
        </authorList>
    </citation>
    <scope>IDENTIFICATION</scope>
</reference>
<sequence length="91" mass="9569">MDGFGMCPLEEQGGPDMVTSVQGLPRISQHGGRRGRGRNTSNVVDDDDGPASCSETSSMSNVNWTGSSLAISISTHLSSSARKVKSEQLLT</sequence>
<proteinExistence type="predicted"/>
<dbReference type="Proteomes" id="UP000887565">
    <property type="component" value="Unplaced"/>
</dbReference>
<dbReference type="WBParaSite" id="nRc.2.0.1.t02445-RA">
    <property type="protein sequence ID" value="nRc.2.0.1.t02445-RA"/>
    <property type="gene ID" value="nRc.2.0.1.g02445"/>
</dbReference>
<name>A0A915HLT6_ROMCU</name>
<evidence type="ECO:0000313" key="2">
    <source>
        <dbReference type="Proteomes" id="UP000887565"/>
    </source>
</evidence>
<protein>
    <submittedName>
        <fullName evidence="3">Uncharacterized protein</fullName>
    </submittedName>
</protein>
<evidence type="ECO:0000313" key="3">
    <source>
        <dbReference type="WBParaSite" id="nRc.2.0.1.t02445-RA"/>
    </source>
</evidence>
<evidence type="ECO:0000256" key="1">
    <source>
        <dbReference type="SAM" id="MobiDB-lite"/>
    </source>
</evidence>
<organism evidence="2 3">
    <name type="scientific">Romanomermis culicivorax</name>
    <name type="common">Nematode worm</name>
    <dbReference type="NCBI Taxonomy" id="13658"/>
    <lineage>
        <taxon>Eukaryota</taxon>
        <taxon>Metazoa</taxon>
        <taxon>Ecdysozoa</taxon>
        <taxon>Nematoda</taxon>
        <taxon>Enoplea</taxon>
        <taxon>Dorylaimia</taxon>
        <taxon>Mermithida</taxon>
        <taxon>Mermithoidea</taxon>
        <taxon>Mermithidae</taxon>
        <taxon>Romanomermis</taxon>
    </lineage>
</organism>
<accession>A0A915HLT6</accession>
<feature type="region of interest" description="Disordered" evidence="1">
    <location>
        <begin position="1"/>
        <end position="60"/>
    </location>
</feature>
<keyword evidence="2" id="KW-1185">Reference proteome</keyword>
<dbReference type="AlphaFoldDB" id="A0A915HLT6"/>